<evidence type="ECO:0000313" key="3">
    <source>
        <dbReference type="Proteomes" id="UP000320390"/>
    </source>
</evidence>
<reference evidence="2 3" key="1">
    <citation type="submission" date="2019-02" db="EMBL/GenBank/DDBJ databases">
        <title>Deep-cultivation of Planctomycetes and their phenomic and genomic characterization uncovers novel biology.</title>
        <authorList>
            <person name="Wiegand S."/>
            <person name="Jogler M."/>
            <person name="Boedeker C."/>
            <person name="Pinto D."/>
            <person name="Vollmers J."/>
            <person name="Rivas-Marin E."/>
            <person name="Kohn T."/>
            <person name="Peeters S.H."/>
            <person name="Heuer A."/>
            <person name="Rast P."/>
            <person name="Oberbeckmann S."/>
            <person name="Bunk B."/>
            <person name="Jeske O."/>
            <person name="Meyerdierks A."/>
            <person name="Storesund J.E."/>
            <person name="Kallscheuer N."/>
            <person name="Luecker S."/>
            <person name="Lage O.M."/>
            <person name="Pohl T."/>
            <person name="Merkel B.J."/>
            <person name="Hornburger P."/>
            <person name="Mueller R.-W."/>
            <person name="Bruemmer F."/>
            <person name="Labrenz M."/>
            <person name="Spormann A.M."/>
            <person name="Op den Camp H."/>
            <person name="Overmann J."/>
            <person name="Amann R."/>
            <person name="Jetten M.S.M."/>
            <person name="Mascher T."/>
            <person name="Medema M.H."/>
            <person name="Devos D.P."/>
            <person name="Kaster A.-K."/>
            <person name="Ovreas L."/>
            <person name="Rohde M."/>
            <person name="Galperin M.Y."/>
            <person name="Jogler C."/>
        </authorList>
    </citation>
    <scope>NUCLEOTIDE SEQUENCE [LARGE SCALE GENOMIC DNA]</scope>
    <source>
        <strain evidence="2 3">Poly30</strain>
    </source>
</reference>
<name>A0A518ETJ5_9BACT</name>
<evidence type="ECO:0000313" key="2">
    <source>
        <dbReference type="EMBL" id="QDV07406.1"/>
    </source>
</evidence>
<feature type="region of interest" description="Disordered" evidence="1">
    <location>
        <begin position="133"/>
        <end position="152"/>
    </location>
</feature>
<evidence type="ECO:0000256" key="1">
    <source>
        <dbReference type="SAM" id="MobiDB-lite"/>
    </source>
</evidence>
<protein>
    <recommendedName>
        <fullName evidence="4">AsmA family protein</fullName>
    </recommendedName>
</protein>
<dbReference type="AlphaFoldDB" id="A0A518ETJ5"/>
<keyword evidence="3" id="KW-1185">Reference proteome</keyword>
<proteinExistence type="predicted"/>
<dbReference type="EMBL" id="CP036434">
    <property type="protein sequence ID" value="QDV07406.1"/>
    <property type="molecule type" value="Genomic_DNA"/>
</dbReference>
<dbReference type="RefSeq" id="WP_145198410.1">
    <property type="nucleotide sequence ID" value="NZ_CP036434.1"/>
</dbReference>
<accession>A0A518ETJ5</accession>
<organism evidence="2 3">
    <name type="scientific">Saltatorellus ferox</name>
    <dbReference type="NCBI Taxonomy" id="2528018"/>
    <lineage>
        <taxon>Bacteria</taxon>
        <taxon>Pseudomonadati</taxon>
        <taxon>Planctomycetota</taxon>
        <taxon>Planctomycetia</taxon>
        <taxon>Planctomycetia incertae sedis</taxon>
        <taxon>Saltatorellus</taxon>
    </lineage>
</organism>
<dbReference type="Proteomes" id="UP000320390">
    <property type="component" value="Chromosome"/>
</dbReference>
<feature type="region of interest" description="Disordered" evidence="1">
    <location>
        <begin position="308"/>
        <end position="343"/>
    </location>
</feature>
<feature type="compositionally biased region" description="Basic and acidic residues" evidence="1">
    <location>
        <begin position="323"/>
        <end position="333"/>
    </location>
</feature>
<evidence type="ECO:0008006" key="4">
    <source>
        <dbReference type="Google" id="ProtNLM"/>
    </source>
</evidence>
<sequence length="343" mass="35001">MKLIIKLLAILVIGLVALGVAGYFLIPPAADKAVDEGSRYAFGVPAEIGKITASPGLSSTSVGFEDYVLKGPTGFDSSLLSIGKFKVGVGTKSIIGDTKSVGELVLSDVNLNLIQDGLQSNLLPVLRHLQGLGGSDDSQGPDGPREGSAGPKLKIGTIRVENVGATISLKGLPGVETMEKTFTIPTYTKDWSSITGEEGKTVAEIASLIIQDLKNEALSAADGIVPAPALDALSKVLDGGLEGGLKGGIDTAKDMLKSGADAKLDEAQQKAADELQKAQDKAGKAVDDAVKDVQQKAAEEAKKLLGGKDGDALKSIGGSAESATKKATDEAKKGLKGLLGGGN</sequence>
<gene>
    <name evidence="2" type="ORF">Poly30_29300</name>
</gene>